<proteinExistence type="predicted"/>
<feature type="region of interest" description="Disordered" evidence="1">
    <location>
        <begin position="56"/>
        <end position="76"/>
    </location>
</feature>
<evidence type="ECO:0000313" key="2">
    <source>
        <dbReference type="EMBL" id="CDF35045.1"/>
    </source>
</evidence>
<dbReference type="Proteomes" id="UP000012073">
    <property type="component" value="Unassembled WGS sequence"/>
</dbReference>
<dbReference type="AlphaFoldDB" id="R7QC63"/>
<dbReference type="RefSeq" id="XP_005714864.1">
    <property type="nucleotide sequence ID" value="XM_005714807.1"/>
</dbReference>
<accession>R7QC63</accession>
<keyword evidence="3" id="KW-1185">Reference proteome</keyword>
<organism evidence="2 3">
    <name type="scientific">Chondrus crispus</name>
    <name type="common">Carrageen Irish moss</name>
    <name type="synonym">Polymorpha crispa</name>
    <dbReference type="NCBI Taxonomy" id="2769"/>
    <lineage>
        <taxon>Eukaryota</taxon>
        <taxon>Rhodophyta</taxon>
        <taxon>Florideophyceae</taxon>
        <taxon>Rhodymeniophycidae</taxon>
        <taxon>Gigartinales</taxon>
        <taxon>Gigartinaceae</taxon>
        <taxon>Chondrus</taxon>
    </lineage>
</organism>
<dbReference type="GeneID" id="17322579"/>
<evidence type="ECO:0000313" key="3">
    <source>
        <dbReference type="Proteomes" id="UP000012073"/>
    </source>
</evidence>
<sequence>MGTKPAAAFAGLDGVEGGGVDVARASAGGGVDLAVKETRPVHMALRRVRQAAEFRARPHGRHGGDAFCGRRGQHRV</sequence>
<name>R7QC63_CHOCR</name>
<protein>
    <submittedName>
        <fullName evidence="2">Uncharacterized protein</fullName>
    </submittedName>
</protein>
<reference evidence="3" key="1">
    <citation type="journal article" date="2013" name="Proc. Natl. Acad. Sci. U.S.A.">
        <title>Genome structure and metabolic features in the red seaweed Chondrus crispus shed light on evolution of the Archaeplastida.</title>
        <authorList>
            <person name="Collen J."/>
            <person name="Porcel B."/>
            <person name="Carre W."/>
            <person name="Ball S.G."/>
            <person name="Chaparro C."/>
            <person name="Tonon T."/>
            <person name="Barbeyron T."/>
            <person name="Michel G."/>
            <person name="Noel B."/>
            <person name="Valentin K."/>
            <person name="Elias M."/>
            <person name="Artiguenave F."/>
            <person name="Arun A."/>
            <person name="Aury J.M."/>
            <person name="Barbosa-Neto J.F."/>
            <person name="Bothwell J.H."/>
            <person name="Bouget F.Y."/>
            <person name="Brillet L."/>
            <person name="Cabello-Hurtado F."/>
            <person name="Capella-Gutierrez S."/>
            <person name="Charrier B."/>
            <person name="Cladiere L."/>
            <person name="Cock J.M."/>
            <person name="Coelho S.M."/>
            <person name="Colleoni C."/>
            <person name="Czjzek M."/>
            <person name="Da Silva C."/>
            <person name="Delage L."/>
            <person name="Denoeud F."/>
            <person name="Deschamps P."/>
            <person name="Dittami S.M."/>
            <person name="Gabaldon T."/>
            <person name="Gachon C.M."/>
            <person name="Groisillier A."/>
            <person name="Herve C."/>
            <person name="Jabbari K."/>
            <person name="Katinka M."/>
            <person name="Kloareg B."/>
            <person name="Kowalczyk N."/>
            <person name="Labadie K."/>
            <person name="Leblanc C."/>
            <person name="Lopez P.J."/>
            <person name="McLachlan D.H."/>
            <person name="Meslet-Cladiere L."/>
            <person name="Moustafa A."/>
            <person name="Nehr Z."/>
            <person name="Nyvall Collen P."/>
            <person name="Panaud O."/>
            <person name="Partensky F."/>
            <person name="Poulain J."/>
            <person name="Rensing S.A."/>
            <person name="Rousvoal S."/>
            <person name="Samson G."/>
            <person name="Symeonidi A."/>
            <person name="Weissenbach J."/>
            <person name="Zambounis A."/>
            <person name="Wincker P."/>
            <person name="Boyen C."/>
        </authorList>
    </citation>
    <scope>NUCLEOTIDE SEQUENCE [LARGE SCALE GENOMIC DNA]</scope>
    <source>
        <strain evidence="3">cv. Stackhouse</strain>
    </source>
</reference>
<dbReference type="KEGG" id="ccp:CHC_T00003493001"/>
<dbReference type="Gramene" id="CDF35045">
    <property type="protein sequence ID" value="CDF35045"/>
    <property type="gene ID" value="CHC_T00003493001"/>
</dbReference>
<evidence type="ECO:0000256" key="1">
    <source>
        <dbReference type="SAM" id="MobiDB-lite"/>
    </source>
</evidence>
<dbReference type="EMBL" id="HG001715">
    <property type="protein sequence ID" value="CDF35045.1"/>
    <property type="molecule type" value="Genomic_DNA"/>
</dbReference>
<gene>
    <name evidence="2" type="ORF">CHC_T00003493001</name>
</gene>